<dbReference type="GO" id="GO:1990002">
    <property type="term" value="F:methylglyoxal reductase (NADPH) (acetol producing) activity"/>
    <property type="evidence" value="ECO:0007669"/>
    <property type="project" value="TreeGrafter"/>
</dbReference>
<evidence type="ECO:0000256" key="6">
    <source>
        <dbReference type="PIRSR" id="PIRSR000097-3"/>
    </source>
</evidence>
<comment type="similarity">
    <text evidence="1">Belongs to the aldo/keto reductase family.</text>
</comment>
<dbReference type="Pfam" id="PF00248">
    <property type="entry name" value="Aldo_ket_red"/>
    <property type="match status" value="1"/>
</dbReference>
<evidence type="ECO:0000256" key="2">
    <source>
        <dbReference type="ARBA" id="ARBA00022857"/>
    </source>
</evidence>
<dbReference type="InterPro" id="IPR036812">
    <property type="entry name" value="NAD(P)_OxRdtase_dom_sf"/>
</dbReference>
<dbReference type="InterPro" id="IPR018170">
    <property type="entry name" value="Aldo/ket_reductase_CS"/>
</dbReference>
<keyword evidence="2" id="KW-0521">NADP</keyword>
<dbReference type="GO" id="GO:0051596">
    <property type="term" value="P:methylglyoxal catabolic process"/>
    <property type="evidence" value="ECO:0007669"/>
    <property type="project" value="TreeGrafter"/>
</dbReference>
<gene>
    <name evidence="8" type="ORF">J057_02940</name>
</gene>
<dbReference type="eggNOG" id="COG0656">
    <property type="taxonomic scope" value="Bacteria"/>
</dbReference>
<sequence length="270" mass="30082">MALDTLPPIGMGTYRLKGDVCRDAVRSALSLGYRHIDTAQIYENESQVGDGITSSGIPRRDIFLTTKVWFENLRASDLMNSLTDSLQRLKTDHVDLTLIHWPSPDDEVPMEEYLGALRDAQREGLTRFVGLSNFTNDQVDNARVLLGDTPIMTNQVEVHPFLSNRKVVSHMQELGIKVTGYMPLAVGRVMDDETLVRIGRAHNATPAQVSIAWLASQGIVAIPSSTRPSHQKENLAALDIELTIDEIDAIDHLNRNERVANPSFAPEWDE</sequence>
<evidence type="ECO:0000313" key="8">
    <source>
        <dbReference type="EMBL" id="ENO16628.1"/>
    </source>
</evidence>
<feature type="domain" description="NADP-dependent oxidoreductase" evidence="7">
    <location>
        <begin position="9"/>
        <end position="254"/>
    </location>
</feature>
<dbReference type="Gene3D" id="3.20.20.100">
    <property type="entry name" value="NADP-dependent oxidoreductase domain"/>
    <property type="match status" value="1"/>
</dbReference>
<feature type="active site" description="Proton donor" evidence="4">
    <location>
        <position position="42"/>
    </location>
</feature>
<protein>
    <submittedName>
        <fullName evidence="8">2,5-didehydrogluconate reductase DkgB</fullName>
        <ecNumber evidence="8">1.1.1.346</ecNumber>
    </submittedName>
</protein>
<dbReference type="PANTHER" id="PTHR43827">
    <property type="entry name" value="2,5-DIKETO-D-GLUCONIC ACID REDUCTASE"/>
    <property type="match status" value="1"/>
</dbReference>
<name>N6X696_9GAMM</name>
<proteinExistence type="inferred from homology"/>
<dbReference type="InterPro" id="IPR020471">
    <property type="entry name" value="AKR"/>
</dbReference>
<dbReference type="RefSeq" id="WP_004583138.1">
    <property type="nucleotide sequence ID" value="NZ_AP028878.1"/>
</dbReference>
<dbReference type="STRING" id="626887.J057_02940"/>
<keyword evidence="9" id="KW-1185">Reference proteome</keyword>
<dbReference type="PATRIC" id="fig|626887.3.peg.568"/>
<feature type="binding site" evidence="5">
    <location>
        <position position="100"/>
    </location>
    <ligand>
        <name>substrate</name>
    </ligand>
</feature>
<evidence type="ECO:0000256" key="1">
    <source>
        <dbReference type="ARBA" id="ARBA00007905"/>
    </source>
</evidence>
<dbReference type="EC" id="1.1.1.346" evidence="8"/>
<dbReference type="Proteomes" id="UP000013165">
    <property type="component" value="Unassembled WGS sequence"/>
</dbReference>
<evidence type="ECO:0000256" key="5">
    <source>
        <dbReference type="PIRSR" id="PIRSR000097-2"/>
    </source>
</evidence>
<dbReference type="EMBL" id="APLQ01000010">
    <property type="protein sequence ID" value="ENO16628.1"/>
    <property type="molecule type" value="Genomic_DNA"/>
</dbReference>
<dbReference type="AlphaFoldDB" id="N6X696"/>
<dbReference type="HOGENOM" id="CLU_023205_0_1_6"/>
<dbReference type="PRINTS" id="PR00069">
    <property type="entry name" value="ALDKETRDTASE"/>
</dbReference>
<dbReference type="OrthoDB" id="9804790at2"/>
<evidence type="ECO:0000313" key="9">
    <source>
        <dbReference type="Proteomes" id="UP000013165"/>
    </source>
</evidence>
<accession>N6X696</accession>
<evidence type="ECO:0000259" key="7">
    <source>
        <dbReference type="Pfam" id="PF00248"/>
    </source>
</evidence>
<dbReference type="PROSITE" id="PS00062">
    <property type="entry name" value="ALDOKETO_REDUCTASE_2"/>
    <property type="match status" value="1"/>
</dbReference>
<feature type="site" description="Lowers pKa of active site Tyr" evidence="6">
    <location>
        <position position="67"/>
    </location>
</feature>
<dbReference type="SUPFAM" id="SSF51430">
    <property type="entry name" value="NAD(P)-linked oxidoreductase"/>
    <property type="match status" value="1"/>
</dbReference>
<organism evidence="8 9">
    <name type="scientific">Marinobacter nanhaiticus D15-8W</name>
    <dbReference type="NCBI Taxonomy" id="626887"/>
    <lineage>
        <taxon>Bacteria</taxon>
        <taxon>Pseudomonadati</taxon>
        <taxon>Pseudomonadota</taxon>
        <taxon>Gammaproteobacteria</taxon>
        <taxon>Pseudomonadales</taxon>
        <taxon>Marinobacteraceae</taxon>
        <taxon>Marinobacter</taxon>
    </lineage>
</organism>
<comment type="caution">
    <text evidence="8">The sequence shown here is derived from an EMBL/GenBank/DDBJ whole genome shotgun (WGS) entry which is preliminary data.</text>
</comment>
<dbReference type="PROSITE" id="PS00798">
    <property type="entry name" value="ALDOKETO_REDUCTASE_1"/>
    <property type="match status" value="1"/>
</dbReference>
<keyword evidence="3 8" id="KW-0560">Oxidoreductase</keyword>
<dbReference type="PANTHER" id="PTHR43827:SF3">
    <property type="entry name" value="NADP-DEPENDENT OXIDOREDUCTASE DOMAIN-CONTAINING PROTEIN"/>
    <property type="match status" value="1"/>
</dbReference>
<dbReference type="PIRSF" id="PIRSF000097">
    <property type="entry name" value="AKR"/>
    <property type="match status" value="1"/>
</dbReference>
<dbReference type="NCBIfam" id="NF008377">
    <property type="entry name" value="PRK11172.1"/>
    <property type="match status" value="1"/>
</dbReference>
<dbReference type="InterPro" id="IPR023210">
    <property type="entry name" value="NADP_OxRdtase_dom"/>
</dbReference>
<evidence type="ECO:0000256" key="4">
    <source>
        <dbReference type="PIRSR" id="PIRSR000097-1"/>
    </source>
</evidence>
<evidence type="ECO:0000256" key="3">
    <source>
        <dbReference type="ARBA" id="ARBA00023002"/>
    </source>
</evidence>
<reference evidence="8 9" key="1">
    <citation type="journal article" date="2013" name="Genome Announc.">
        <title>Genome Sequence of the Polycyclic Aromatic Hydrocarbon-Degrading Bacterium Strain Marinobacter nanhaiticus D15-8WT.</title>
        <authorList>
            <person name="Cui Z."/>
            <person name="Gao W."/>
            <person name="Li Q."/>
            <person name="Xu G."/>
            <person name="Zheng L."/>
        </authorList>
    </citation>
    <scope>NUCLEOTIDE SEQUENCE [LARGE SCALE GENOMIC DNA]</scope>
    <source>
        <strain evidence="8 9">D15-8W</strain>
    </source>
</reference>